<dbReference type="InterPro" id="IPR038709">
    <property type="entry name" value="RpoN_core-bd_sf"/>
</dbReference>
<dbReference type="Pfam" id="PF00309">
    <property type="entry name" value="Sigma54_AID"/>
    <property type="match status" value="1"/>
</dbReference>
<dbReference type="NCBIfam" id="NF004596">
    <property type="entry name" value="PRK05932.1-3"/>
    <property type="match status" value="1"/>
</dbReference>
<dbReference type="InterPro" id="IPR000394">
    <property type="entry name" value="RNA_pol_sigma_54"/>
</dbReference>
<dbReference type="Pfam" id="PF04963">
    <property type="entry name" value="Sigma54_CBD"/>
    <property type="match status" value="1"/>
</dbReference>
<organism evidence="13 14">
    <name type="scientific">Acetobacter estunensis</name>
    <dbReference type="NCBI Taxonomy" id="104097"/>
    <lineage>
        <taxon>Bacteria</taxon>
        <taxon>Pseudomonadati</taxon>
        <taxon>Pseudomonadota</taxon>
        <taxon>Alphaproteobacteria</taxon>
        <taxon>Acetobacterales</taxon>
        <taxon>Acetobacteraceae</taxon>
        <taxon>Acetobacter</taxon>
    </lineage>
</organism>
<comment type="function">
    <text evidence="9">Sigma factors are initiation factors that promote the attachment of RNA polymerase to specific initiation sites and are then released.</text>
</comment>
<keyword evidence="4 9" id="KW-0548">Nucleotidyltransferase</keyword>
<feature type="region of interest" description="Disordered" evidence="10">
    <location>
        <begin position="57"/>
        <end position="77"/>
    </location>
</feature>
<dbReference type="GO" id="GO:0000428">
    <property type="term" value="C:DNA-directed RNA polymerase complex"/>
    <property type="evidence" value="ECO:0007669"/>
    <property type="project" value="UniProtKB-KW"/>
</dbReference>
<evidence type="ECO:0000256" key="1">
    <source>
        <dbReference type="ARBA" id="ARBA00008798"/>
    </source>
</evidence>
<keyword evidence="7 9" id="KW-0238">DNA-binding</keyword>
<evidence type="ECO:0000256" key="7">
    <source>
        <dbReference type="ARBA" id="ARBA00023125"/>
    </source>
</evidence>
<evidence type="ECO:0000256" key="9">
    <source>
        <dbReference type="PIRNR" id="PIRNR000774"/>
    </source>
</evidence>
<accession>A0A967B339</accession>
<feature type="domain" description="RNA polymerase sigma factor 54 core-binding" evidence="12">
    <location>
        <begin position="138"/>
        <end position="316"/>
    </location>
</feature>
<proteinExistence type="inferred from homology"/>
<dbReference type="EMBL" id="WOTH01000003">
    <property type="protein sequence ID" value="NHO52842.1"/>
    <property type="molecule type" value="Genomic_DNA"/>
</dbReference>
<protein>
    <recommendedName>
        <fullName evidence="9">RNA polymerase sigma-54 factor</fullName>
    </recommendedName>
</protein>
<sequence length="498" mass="55373">MAAARPRLQLQQTHNLVMTPQLRLAIRILQMTSAEVNELVEQELLDNPLLTRVEDAPFPAERPAPDQTLSPPKTSAFPDSTTCAADTLIGDAALDTEPATIAEGAGFDDTWTTESAPRDWRTTASLSGDTMPDPPAALSLHDRLAEQLRLTVSFSPVQKLIGAALLADLDPAGRLCTVPVELARMLDVSHEDLEVVRHLMMTQFDPPGLFATSLRECLAAQLAARNHLDPAMEILLDHLDLIAHHKTTQLPALCGVDEADLADMLTELQHLDPKPGFEPDRLGMIVRIPDVIVRQQPDGVWRVDLNDEALPRLRIDTGLQQRAFRSLRANDKGFLKEKISHASWLLKALEQKERTLLKVAREIMRRQAAFLEHGAIGLVPLTMREIAEETGLHESTVSRATAGKYVATPRGLLEMKYFFTTALKGQRGKENHSAEAIRFRIRRLIDAEDRTAVLSDDDIVRNLRKEGVDIARRTVAKYREALHIESSVQRKRKKAASA</sequence>
<dbReference type="PROSITE" id="PS00717">
    <property type="entry name" value="SIGMA54_1"/>
    <property type="match status" value="1"/>
</dbReference>
<dbReference type="PANTHER" id="PTHR32248">
    <property type="entry name" value="RNA POLYMERASE SIGMA-54 FACTOR"/>
    <property type="match status" value="1"/>
</dbReference>
<dbReference type="PRINTS" id="PR00045">
    <property type="entry name" value="SIGMA54FCT"/>
</dbReference>
<evidence type="ECO:0000256" key="10">
    <source>
        <dbReference type="SAM" id="MobiDB-lite"/>
    </source>
</evidence>
<dbReference type="Pfam" id="PF04552">
    <property type="entry name" value="Sigma54_DBD"/>
    <property type="match status" value="1"/>
</dbReference>
<evidence type="ECO:0000259" key="12">
    <source>
        <dbReference type="Pfam" id="PF04963"/>
    </source>
</evidence>
<evidence type="ECO:0000256" key="3">
    <source>
        <dbReference type="ARBA" id="ARBA00022679"/>
    </source>
</evidence>
<keyword evidence="5 9" id="KW-0805">Transcription regulation</keyword>
<dbReference type="RefSeq" id="WP_166312984.1">
    <property type="nucleotide sequence ID" value="NZ_WOTH01000003.1"/>
</dbReference>
<comment type="similarity">
    <text evidence="1 9">Belongs to the sigma-54 factor family.</text>
</comment>
<feature type="domain" description="RNA polymerase sigma factor 54 DNA-binding" evidence="11">
    <location>
        <begin position="334"/>
        <end position="492"/>
    </location>
</feature>
<gene>
    <name evidence="13" type="primary">rpoN</name>
    <name evidence="13" type="ORF">GOB87_02545</name>
</gene>
<evidence type="ECO:0000259" key="11">
    <source>
        <dbReference type="Pfam" id="PF04552"/>
    </source>
</evidence>
<evidence type="ECO:0000256" key="5">
    <source>
        <dbReference type="ARBA" id="ARBA00023015"/>
    </source>
</evidence>
<dbReference type="NCBIfam" id="TIGR02395">
    <property type="entry name" value="rpoN_sigma"/>
    <property type="match status" value="1"/>
</dbReference>
<dbReference type="InterPro" id="IPR007046">
    <property type="entry name" value="RNA_pol_sigma_54_core-bd"/>
</dbReference>
<evidence type="ECO:0000256" key="2">
    <source>
        <dbReference type="ARBA" id="ARBA00022478"/>
    </source>
</evidence>
<name>A0A967B339_9PROT</name>
<dbReference type="PIRSF" id="PIRSF000774">
    <property type="entry name" value="RpoN"/>
    <property type="match status" value="1"/>
</dbReference>
<dbReference type="Proteomes" id="UP000597459">
    <property type="component" value="Unassembled WGS sequence"/>
</dbReference>
<dbReference type="GO" id="GO:0003677">
    <property type="term" value="F:DNA binding"/>
    <property type="evidence" value="ECO:0007669"/>
    <property type="project" value="UniProtKB-KW"/>
</dbReference>
<dbReference type="PANTHER" id="PTHR32248:SF4">
    <property type="entry name" value="RNA POLYMERASE SIGMA-54 FACTOR"/>
    <property type="match status" value="1"/>
</dbReference>
<evidence type="ECO:0000256" key="8">
    <source>
        <dbReference type="ARBA" id="ARBA00023163"/>
    </source>
</evidence>
<keyword evidence="2 9" id="KW-0240">DNA-directed RNA polymerase</keyword>
<dbReference type="GO" id="GO:0016987">
    <property type="term" value="F:sigma factor activity"/>
    <property type="evidence" value="ECO:0007669"/>
    <property type="project" value="UniProtKB-KW"/>
</dbReference>
<dbReference type="GO" id="GO:0001216">
    <property type="term" value="F:DNA-binding transcription activator activity"/>
    <property type="evidence" value="ECO:0007669"/>
    <property type="project" value="InterPro"/>
</dbReference>
<dbReference type="PROSITE" id="PS00718">
    <property type="entry name" value="SIGMA54_2"/>
    <property type="match status" value="1"/>
</dbReference>
<evidence type="ECO:0000313" key="13">
    <source>
        <dbReference type="EMBL" id="NHO52842.1"/>
    </source>
</evidence>
<evidence type="ECO:0000256" key="6">
    <source>
        <dbReference type="ARBA" id="ARBA00023082"/>
    </source>
</evidence>
<evidence type="ECO:0000256" key="4">
    <source>
        <dbReference type="ARBA" id="ARBA00022695"/>
    </source>
</evidence>
<dbReference type="AlphaFoldDB" id="A0A967B339"/>
<keyword evidence="6 9" id="KW-0731">Sigma factor</keyword>
<comment type="caution">
    <text evidence="13">The sequence shown here is derived from an EMBL/GenBank/DDBJ whole genome shotgun (WGS) entry which is preliminary data.</text>
</comment>
<reference evidence="13" key="1">
    <citation type="submission" date="2019-11" db="EMBL/GenBank/DDBJ databases">
        <title>Description of new Acetobacter species.</title>
        <authorList>
            <person name="Cleenwerck I."/>
            <person name="Sombolestani A.S."/>
        </authorList>
    </citation>
    <scope>NUCLEOTIDE SEQUENCE</scope>
    <source>
        <strain evidence="13">LMG 1626</strain>
    </source>
</reference>
<keyword evidence="8 9" id="KW-0804">Transcription</keyword>
<dbReference type="GO" id="GO:0006352">
    <property type="term" value="P:DNA-templated transcription initiation"/>
    <property type="evidence" value="ECO:0007669"/>
    <property type="project" value="InterPro"/>
</dbReference>
<feature type="compositionally biased region" description="Polar residues" evidence="10">
    <location>
        <begin position="67"/>
        <end position="77"/>
    </location>
</feature>
<evidence type="ECO:0000313" key="14">
    <source>
        <dbReference type="Proteomes" id="UP000597459"/>
    </source>
</evidence>
<keyword evidence="3 9" id="KW-0808">Transferase</keyword>
<dbReference type="PROSITE" id="PS50044">
    <property type="entry name" value="SIGMA54_3"/>
    <property type="match status" value="1"/>
</dbReference>
<dbReference type="Gene3D" id="1.10.10.60">
    <property type="entry name" value="Homeodomain-like"/>
    <property type="match status" value="1"/>
</dbReference>
<dbReference type="InterPro" id="IPR007634">
    <property type="entry name" value="RNA_pol_sigma_54_DNA-bd"/>
</dbReference>
<keyword evidence="14" id="KW-1185">Reference proteome</keyword>
<dbReference type="Gene3D" id="1.10.10.1330">
    <property type="entry name" value="RNA polymerase sigma-54 factor, core-binding domain"/>
    <property type="match status" value="1"/>
</dbReference>
<dbReference type="GO" id="GO:0016779">
    <property type="term" value="F:nucleotidyltransferase activity"/>
    <property type="evidence" value="ECO:0007669"/>
    <property type="project" value="UniProtKB-KW"/>
</dbReference>